<keyword evidence="2" id="KW-0677">Repeat</keyword>
<reference evidence="9 10" key="1">
    <citation type="journal article" date="2016" name="Gut Pathog.">
        <title>Whole genome sequencing of "Faecalibaculum rodentium" ALO17, isolated from C57BL/6J laboratory mouse feces.</title>
        <authorList>
            <person name="Lim S."/>
            <person name="Chang D.H."/>
            <person name="Ahn S."/>
            <person name="Kim B.C."/>
        </authorList>
    </citation>
    <scope>NUCLEOTIDE SEQUENCE [LARGE SCALE GENOMIC DNA]</scope>
    <source>
        <strain evidence="9 10">Alo17</strain>
    </source>
</reference>
<keyword evidence="1" id="KW-0808">Transferase</keyword>
<dbReference type="PROSITE" id="PS51372">
    <property type="entry name" value="PRD_2"/>
    <property type="match status" value="1"/>
</dbReference>
<dbReference type="GeneID" id="78478291"/>
<accession>A0A140DVS2</accession>
<evidence type="ECO:0000256" key="5">
    <source>
        <dbReference type="ARBA" id="ARBA00023163"/>
    </source>
</evidence>
<dbReference type="SUPFAM" id="SSF63520">
    <property type="entry name" value="PTS-regulatory domain, PRD"/>
    <property type="match status" value="2"/>
</dbReference>
<name>A0A140DVS2_9FIRM</name>
<dbReference type="EMBL" id="CP011391">
    <property type="protein sequence ID" value="AMK54749.1"/>
    <property type="molecule type" value="Genomic_DNA"/>
</dbReference>
<dbReference type="SUPFAM" id="SSF52794">
    <property type="entry name" value="PTS system IIB component-like"/>
    <property type="match status" value="1"/>
</dbReference>
<dbReference type="GO" id="GO:0008982">
    <property type="term" value="F:protein-N(PI)-phosphohistidine-sugar phosphotransferase activity"/>
    <property type="evidence" value="ECO:0007669"/>
    <property type="project" value="InterPro"/>
</dbReference>
<dbReference type="KEGG" id="fro:AALO17_16150"/>
<sequence>MNNQTENRMARLWKLLDSSPKPMRLDAAALALDVSEKTIRRDLIRLNELLQDADSSVKIHKGTFVLEVPSRDAVNALFESQTGIPDTQAQRVDWLATWFLMNGTATVQSLADRLYISESTVKNDLNVLKNELKPFHLTLTRCSEGLRLSGPEEQIRNCLIYWTRSGKIRPDFGFDEASSQLLSDRIRDLLEAEGACLDEYGIQNLLLHLKIAASRIRSGRVLTDTDTVPQDLWQLASAMTQTAGSIWSLEFPLGETENLAWHIAAQKQSGALHIDEEEYRMLLSALKTTLKDADALYGTQLAADSVLLNGLTAHLSVVLVRLHHGMVIDNPILKEIRSQYPYAMEIAQLAATGLQEMLGCRFPLTEIGFLAVHIGGSLVRTGNSRKSRQKAAVVCTTGMGTSLLLLARISERFGQDLDVTGTFTIRQAAGLTREDADVILSTVRLPREVTLPWLQITPLMTDRDMAVITDYLKKTQFAAPVQSLFHPSLYFPDLNLDSRSEILAFLSEQLYRQGWIDKTARESFAKRESLGTTEIGNMVAVPHCMEGTVRQPAVAVAILTEPVLWEFGPVQVVCMIAVSHEFLRKENGFFLRFYRRLASPALIRTMIQTRHPDLLKDAFDKEDTL</sequence>
<dbReference type="InterPro" id="IPR002178">
    <property type="entry name" value="PTS_EIIA_type-2_dom"/>
</dbReference>
<keyword evidence="3" id="KW-0805">Transcription regulation</keyword>
<dbReference type="Gene3D" id="3.40.50.2300">
    <property type="match status" value="1"/>
</dbReference>
<dbReference type="InterPro" id="IPR013011">
    <property type="entry name" value="PTS_EIIB_2"/>
</dbReference>
<dbReference type="Pfam" id="PF00359">
    <property type="entry name" value="PTS_EIIA_2"/>
    <property type="match status" value="1"/>
</dbReference>
<dbReference type="RefSeq" id="WP_067557565.1">
    <property type="nucleotide sequence ID" value="NZ_CAMTBT010000076.1"/>
</dbReference>
<dbReference type="CDD" id="cd05568">
    <property type="entry name" value="PTS_IIB_bgl_like"/>
    <property type="match status" value="1"/>
</dbReference>
<evidence type="ECO:0000259" key="7">
    <source>
        <dbReference type="PROSITE" id="PS51099"/>
    </source>
</evidence>
<evidence type="ECO:0000313" key="9">
    <source>
        <dbReference type="EMBL" id="AMK54749.1"/>
    </source>
</evidence>
<dbReference type="Pfam" id="PF00874">
    <property type="entry name" value="PRD"/>
    <property type="match status" value="1"/>
</dbReference>
<organism evidence="9 10">
    <name type="scientific">Faecalibaculum rodentium</name>
    <dbReference type="NCBI Taxonomy" id="1702221"/>
    <lineage>
        <taxon>Bacteria</taxon>
        <taxon>Bacillati</taxon>
        <taxon>Bacillota</taxon>
        <taxon>Erysipelotrichia</taxon>
        <taxon>Erysipelotrichales</taxon>
        <taxon>Erysipelotrichaceae</taxon>
        <taxon>Faecalibaculum</taxon>
    </lineage>
</organism>
<dbReference type="InterPro" id="IPR036095">
    <property type="entry name" value="PTS_EIIB-like_sf"/>
</dbReference>
<dbReference type="PROSITE" id="PS51094">
    <property type="entry name" value="PTS_EIIA_TYPE_2"/>
    <property type="match status" value="1"/>
</dbReference>
<dbReference type="InterPro" id="IPR036634">
    <property type="entry name" value="PRD_sf"/>
</dbReference>
<evidence type="ECO:0000256" key="2">
    <source>
        <dbReference type="ARBA" id="ARBA00022737"/>
    </source>
</evidence>
<dbReference type="Gene3D" id="1.10.1790.10">
    <property type="entry name" value="PRD domain"/>
    <property type="match status" value="1"/>
</dbReference>
<dbReference type="InterPro" id="IPR007737">
    <property type="entry name" value="Mga_HTH"/>
</dbReference>
<dbReference type="InterPro" id="IPR050661">
    <property type="entry name" value="BglG_antiterminators"/>
</dbReference>
<evidence type="ECO:0000259" key="6">
    <source>
        <dbReference type="PROSITE" id="PS51094"/>
    </source>
</evidence>
<dbReference type="STRING" id="1702221.AALO17_16150"/>
<dbReference type="InterPro" id="IPR001034">
    <property type="entry name" value="DeoR_HTH"/>
</dbReference>
<dbReference type="InterPro" id="IPR011608">
    <property type="entry name" value="PRD"/>
</dbReference>
<evidence type="ECO:0000259" key="8">
    <source>
        <dbReference type="PROSITE" id="PS51372"/>
    </source>
</evidence>
<dbReference type="OrthoDB" id="3710983at2"/>
<dbReference type="GO" id="GO:0009401">
    <property type="term" value="P:phosphoenolpyruvate-dependent sugar phosphotransferase system"/>
    <property type="evidence" value="ECO:0007669"/>
    <property type="project" value="InterPro"/>
</dbReference>
<evidence type="ECO:0000256" key="3">
    <source>
        <dbReference type="ARBA" id="ARBA00023015"/>
    </source>
</evidence>
<evidence type="ECO:0008006" key="11">
    <source>
        <dbReference type="Google" id="ProtNLM"/>
    </source>
</evidence>
<evidence type="ECO:0000256" key="4">
    <source>
        <dbReference type="ARBA" id="ARBA00023159"/>
    </source>
</evidence>
<evidence type="ECO:0000256" key="1">
    <source>
        <dbReference type="ARBA" id="ARBA00022679"/>
    </source>
</evidence>
<feature type="domain" description="PRD" evidence="8">
    <location>
        <begin position="277"/>
        <end position="384"/>
    </location>
</feature>
<dbReference type="PANTHER" id="PTHR30185">
    <property type="entry name" value="CRYPTIC BETA-GLUCOSIDE BGL OPERON ANTITERMINATOR"/>
    <property type="match status" value="1"/>
</dbReference>
<dbReference type="AlphaFoldDB" id="A0A140DVS2"/>
<dbReference type="GO" id="GO:0003700">
    <property type="term" value="F:DNA-binding transcription factor activity"/>
    <property type="evidence" value="ECO:0007669"/>
    <property type="project" value="InterPro"/>
</dbReference>
<dbReference type="Pfam" id="PF08220">
    <property type="entry name" value="HTH_DeoR"/>
    <property type="match status" value="1"/>
</dbReference>
<dbReference type="SUPFAM" id="SSF55804">
    <property type="entry name" value="Phoshotransferase/anion transport protein"/>
    <property type="match status" value="1"/>
</dbReference>
<protein>
    <recommendedName>
        <fullName evidence="11">PTS system EIIA component</fullName>
    </recommendedName>
</protein>
<dbReference type="Gene3D" id="3.40.930.10">
    <property type="entry name" value="Mannitol-specific EII, Chain A"/>
    <property type="match status" value="1"/>
</dbReference>
<keyword evidence="5" id="KW-0804">Transcription</keyword>
<proteinExistence type="predicted"/>
<keyword evidence="10" id="KW-1185">Reference proteome</keyword>
<dbReference type="InterPro" id="IPR016152">
    <property type="entry name" value="PTrfase/Anion_transptr"/>
</dbReference>
<feature type="domain" description="PTS EIIA type-2" evidence="6">
    <location>
        <begin position="483"/>
        <end position="622"/>
    </location>
</feature>
<evidence type="ECO:0000313" key="10">
    <source>
        <dbReference type="Proteomes" id="UP000069771"/>
    </source>
</evidence>
<feature type="domain" description="PTS EIIB type-2" evidence="7">
    <location>
        <begin position="389"/>
        <end position="480"/>
    </location>
</feature>
<keyword evidence="4" id="KW-0010">Activator</keyword>
<dbReference type="PROSITE" id="PS51099">
    <property type="entry name" value="PTS_EIIB_TYPE_2"/>
    <property type="match status" value="1"/>
</dbReference>
<dbReference type="Proteomes" id="UP000069771">
    <property type="component" value="Chromosome"/>
</dbReference>
<dbReference type="PANTHER" id="PTHR30185:SF13">
    <property type="entry name" value="LICABCH OPERON REGULATOR-RELATED"/>
    <property type="match status" value="1"/>
</dbReference>
<dbReference type="Pfam" id="PF05043">
    <property type="entry name" value="Mga"/>
    <property type="match status" value="1"/>
</dbReference>
<gene>
    <name evidence="9" type="ORF">AALO17_16150</name>
</gene>